<keyword evidence="1" id="KW-0472">Membrane</keyword>
<accession>A0ABY7S2M1</accession>
<name>A0ABY7S2M1_9FLAO</name>
<feature type="transmembrane region" description="Helical" evidence="1">
    <location>
        <begin position="43"/>
        <end position="64"/>
    </location>
</feature>
<feature type="transmembrane region" description="Helical" evidence="1">
    <location>
        <begin position="76"/>
        <end position="98"/>
    </location>
</feature>
<dbReference type="EMBL" id="CP116221">
    <property type="protein sequence ID" value="WCO03242.1"/>
    <property type="molecule type" value="Genomic_DNA"/>
</dbReference>
<evidence type="ECO:0000313" key="3">
    <source>
        <dbReference type="Proteomes" id="UP001202717"/>
    </source>
</evidence>
<protein>
    <submittedName>
        <fullName evidence="2">Uncharacterized protein</fullName>
    </submittedName>
</protein>
<dbReference type="RefSeq" id="WP_249994349.1">
    <property type="nucleotide sequence ID" value="NZ_CP116221.1"/>
</dbReference>
<evidence type="ECO:0000313" key="2">
    <source>
        <dbReference type="EMBL" id="WCO03242.1"/>
    </source>
</evidence>
<dbReference type="Proteomes" id="UP001202717">
    <property type="component" value="Chromosome"/>
</dbReference>
<reference evidence="2 3" key="1">
    <citation type="submission" date="2023-01" db="EMBL/GenBank/DDBJ databases">
        <title>Psychroserpens ponticola sp. nov., isolated from seawater.</title>
        <authorList>
            <person name="Kristyanto S."/>
            <person name="Jung J."/>
            <person name="Kim J.M."/>
            <person name="Jeon C.O."/>
        </authorList>
    </citation>
    <scope>NUCLEOTIDE SEQUENCE [LARGE SCALE GENOMIC DNA]</scope>
    <source>
        <strain evidence="2 3">MSW6</strain>
    </source>
</reference>
<sequence length="107" mass="11773">MSNNQNTKKAIKSAITSIALILLFIILKSLANSEVIGINFFSIASGILILLVFFMTIVGFVFALKTKNEPKSKQKTIAFLLNSILMALLVVSVINIVIELINYSKLQ</sequence>
<evidence type="ECO:0000256" key="1">
    <source>
        <dbReference type="SAM" id="Phobius"/>
    </source>
</evidence>
<keyword evidence="1" id="KW-1133">Transmembrane helix</keyword>
<keyword evidence="1" id="KW-0812">Transmembrane</keyword>
<proteinExistence type="predicted"/>
<gene>
    <name evidence="2" type="ORF">MUN68_007020</name>
</gene>
<keyword evidence="3" id="KW-1185">Reference proteome</keyword>
<organism evidence="2 3">
    <name type="scientific">Psychroserpens ponticola</name>
    <dbReference type="NCBI Taxonomy" id="2932268"/>
    <lineage>
        <taxon>Bacteria</taxon>
        <taxon>Pseudomonadati</taxon>
        <taxon>Bacteroidota</taxon>
        <taxon>Flavobacteriia</taxon>
        <taxon>Flavobacteriales</taxon>
        <taxon>Flavobacteriaceae</taxon>
        <taxon>Psychroserpens</taxon>
    </lineage>
</organism>